<evidence type="ECO:0000256" key="1">
    <source>
        <dbReference type="SAM" id="Coils"/>
    </source>
</evidence>
<proteinExistence type="predicted"/>
<evidence type="ECO:0000256" key="3">
    <source>
        <dbReference type="SAM" id="SignalP"/>
    </source>
</evidence>
<evidence type="ECO:0008006" key="6">
    <source>
        <dbReference type="Google" id="ProtNLM"/>
    </source>
</evidence>
<protein>
    <recommendedName>
        <fullName evidence="6">Magnesium transporter MgtE intracellular domain-containing protein</fullName>
    </recommendedName>
</protein>
<dbReference type="AlphaFoldDB" id="A0A6M5YM46"/>
<dbReference type="Proteomes" id="UP000503447">
    <property type="component" value="Chromosome"/>
</dbReference>
<dbReference type="EMBL" id="CP053452">
    <property type="protein sequence ID" value="QJW94406.1"/>
    <property type="molecule type" value="Genomic_DNA"/>
</dbReference>
<keyword evidence="1" id="KW-0175">Coiled coil</keyword>
<feature type="signal peptide" evidence="3">
    <location>
        <begin position="1"/>
        <end position="19"/>
    </location>
</feature>
<keyword evidence="3" id="KW-0732">Signal</keyword>
<organism evidence="4 5">
    <name type="scientific">Frigoriglobus tundricola</name>
    <dbReference type="NCBI Taxonomy" id="2774151"/>
    <lineage>
        <taxon>Bacteria</taxon>
        <taxon>Pseudomonadati</taxon>
        <taxon>Planctomycetota</taxon>
        <taxon>Planctomycetia</taxon>
        <taxon>Gemmatales</taxon>
        <taxon>Gemmataceae</taxon>
        <taxon>Frigoriglobus</taxon>
    </lineage>
</organism>
<feature type="chain" id="PRO_5027102800" description="Magnesium transporter MgtE intracellular domain-containing protein" evidence="3">
    <location>
        <begin position="20"/>
        <end position="238"/>
    </location>
</feature>
<evidence type="ECO:0000256" key="2">
    <source>
        <dbReference type="SAM" id="MobiDB-lite"/>
    </source>
</evidence>
<name>A0A6M5YM46_9BACT</name>
<keyword evidence="5" id="KW-1185">Reference proteome</keyword>
<sequence>MKNFLILGLLAMLLFSVSAAMSLWLNQSKQQAEEKDKDKSKDDKPVAKAPKDAGPKEEPKPSGASKSPEGPSGASLETTARNLRDTEERNAQRAARLDVVVRDLQTQREATEAALRQVMNELKSVNTETTKLDALANDLKQKMVTFEAGEKKNIDKIASMYDAMAPEAAGPILKQMADTGRIDMAAKILVQMNQRKAAAVLEAMNDPPLALSILSKIQGLRAATPTGNGAPIVPAQGP</sequence>
<evidence type="ECO:0000313" key="4">
    <source>
        <dbReference type="EMBL" id="QJW94406.1"/>
    </source>
</evidence>
<accession>A0A6M5YM46</accession>
<feature type="region of interest" description="Disordered" evidence="2">
    <location>
        <begin position="28"/>
        <end position="77"/>
    </location>
</feature>
<reference evidence="5" key="1">
    <citation type="submission" date="2020-05" db="EMBL/GenBank/DDBJ databases">
        <title>Frigoriglobus tundricola gen. nov., sp. nov., a psychrotolerant cellulolytic planctomycete of the family Gemmataceae with two divergent copies of 16S rRNA gene.</title>
        <authorList>
            <person name="Kulichevskaya I.S."/>
            <person name="Ivanova A.A."/>
            <person name="Naumoff D.G."/>
            <person name="Beletsky A.V."/>
            <person name="Rijpstra W.I.C."/>
            <person name="Sinninghe Damste J.S."/>
            <person name="Mardanov A.V."/>
            <person name="Ravin N.V."/>
            <person name="Dedysh S.N."/>
        </authorList>
    </citation>
    <scope>NUCLEOTIDE SEQUENCE [LARGE SCALE GENOMIC DNA]</scope>
    <source>
        <strain evidence="5">PL17</strain>
    </source>
</reference>
<feature type="coiled-coil region" evidence="1">
    <location>
        <begin position="101"/>
        <end position="128"/>
    </location>
</feature>
<dbReference type="RefSeq" id="WP_171470415.1">
    <property type="nucleotide sequence ID" value="NZ_CP053452.2"/>
</dbReference>
<gene>
    <name evidence="4" type="ORF">FTUN_1926</name>
</gene>
<dbReference type="KEGG" id="ftj:FTUN_1926"/>
<feature type="compositionally biased region" description="Basic and acidic residues" evidence="2">
    <location>
        <begin position="31"/>
        <end position="60"/>
    </location>
</feature>
<evidence type="ECO:0000313" key="5">
    <source>
        <dbReference type="Proteomes" id="UP000503447"/>
    </source>
</evidence>